<dbReference type="InterPro" id="IPR013249">
    <property type="entry name" value="RNA_pol_sigma70_r4_t2"/>
</dbReference>
<dbReference type="NCBIfam" id="TIGR02937">
    <property type="entry name" value="sigma70-ECF"/>
    <property type="match status" value="1"/>
</dbReference>
<dbReference type="InterPro" id="IPR013324">
    <property type="entry name" value="RNA_pol_sigma_r3/r4-like"/>
</dbReference>
<organism evidence="8 9">
    <name type="scientific">Pendulispora albinea</name>
    <dbReference type="NCBI Taxonomy" id="2741071"/>
    <lineage>
        <taxon>Bacteria</taxon>
        <taxon>Pseudomonadati</taxon>
        <taxon>Myxococcota</taxon>
        <taxon>Myxococcia</taxon>
        <taxon>Myxococcales</taxon>
        <taxon>Sorangiineae</taxon>
        <taxon>Pendulisporaceae</taxon>
        <taxon>Pendulispora</taxon>
    </lineage>
</organism>
<dbReference type="InterPro" id="IPR013325">
    <property type="entry name" value="RNA_pol_sigma_r2"/>
</dbReference>
<keyword evidence="2" id="KW-0805">Transcription regulation</keyword>
<feature type="domain" description="RNA polymerase sigma factor 70 region 4 type 2" evidence="7">
    <location>
        <begin position="130"/>
        <end position="182"/>
    </location>
</feature>
<evidence type="ECO:0000259" key="6">
    <source>
        <dbReference type="Pfam" id="PF04542"/>
    </source>
</evidence>
<dbReference type="Gene3D" id="1.10.10.10">
    <property type="entry name" value="Winged helix-like DNA-binding domain superfamily/Winged helix DNA-binding domain"/>
    <property type="match status" value="1"/>
</dbReference>
<dbReference type="Pfam" id="PF08281">
    <property type="entry name" value="Sigma70_r4_2"/>
    <property type="match status" value="1"/>
</dbReference>
<proteinExistence type="inferred from homology"/>
<dbReference type="CDD" id="cd06171">
    <property type="entry name" value="Sigma70_r4"/>
    <property type="match status" value="1"/>
</dbReference>
<evidence type="ECO:0000256" key="3">
    <source>
        <dbReference type="ARBA" id="ARBA00023082"/>
    </source>
</evidence>
<comment type="similarity">
    <text evidence="1">Belongs to the sigma-70 factor family. ECF subfamily.</text>
</comment>
<evidence type="ECO:0000256" key="2">
    <source>
        <dbReference type="ARBA" id="ARBA00023015"/>
    </source>
</evidence>
<evidence type="ECO:0000256" key="1">
    <source>
        <dbReference type="ARBA" id="ARBA00010641"/>
    </source>
</evidence>
<dbReference type="Proteomes" id="UP001370348">
    <property type="component" value="Chromosome"/>
</dbReference>
<dbReference type="Gene3D" id="1.10.1740.10">
    <property type="match status" value="1"/>
</dbReference>
<sequence length="230" mass="25927">MACADLSLVRRAVAGEAGALDLLVQALRPHIERQLQRYPVSDEDRRDLLQTTLIQITRRLGSFRGDASFSTWLYRVTANEALMVMRSQRRHRARHVEGMDLEELGSFPLSHMAEVPDLVEARAANNERDEQVRHALSELTENERNVVVLYYHFDLGLDEIAAQLDTSPSAVRSRLHRARIRLRALLESTPLADEFREGGQAAMKASVLAKRRMRMPHSLSSAPAEAPLVA</sequence>
<accession>A0ABZ2LYJ9</accession>
<evidence type="ECO:0000313" key="8">
    <source>
        <dbReference type="EMBL" id="WXB14142.1"/>
    </source>
</evidence>
<dbReference type="SUPFAM" id="SSF88946">
    <property type="entry name" value="Sigma2 domain of RNA polymerase sigma factors"/>
    <property type="match status" value="1"/>
</dbReference>
<dbReference type="InterPro" id="IPR036388">
    <property type="entry name" value="WH-like_DNA-bd_sf"/>
</dbReference>
<keyword evidence="9" id="KW-1185">Reference proteome</keyword>
<dbReference type="SUPFAM" id="SSF88659">
    <property type="entry name" value="Sigma3 and sigma4 domains of RNA polymerase sigma factors"/>
    <property type="match status" value="1"/>
</dbReference>
<keyword evidence="5" id="KW-0804">Transcription</keyword>
<feature type="domain" description="RNA polymerase sigma-70 region 2" evidence="6">
    <location>
        <begin position="23"/>
        <end position="90"/>
    </location>
</feature>
<evidence type="ECO:0000313" key="9">
    <source>
        <dbReference type="Proteomes" id="UP001370348"/>
    </source>
</evidence>
<dbReference type="InterPro" id="IPR014284">
    <property type="entry name" value="RNA_pol_sigma-70_dom"/>
</dbReference>
<evidence type="ECO:0000259" key="7">
    <source>
        <dbReference type="Pfam" id="PF08281"/>
    </source>
</evidence>
<evidence type="ECO:0000256" key="5">
    <source>
        <dbReference type="ARBA" id="ARBA00023163"/>
    </source>
</evidence>
<reference evidence="8 9" key="1">
    <citation type="submission" date="2021-12" db="EMBL/GenBank/DDBJ databases">
        <title>Discovery of the Pendulisporaceae a myxobacterial family with distinct sporulation behavior and unique specialized metabolism.</title>
        <authorList>
            <person name="Garcia R."/>
            <person name="Popoff A."/>
            <person name="Bader C.D."/>
            <person name="Loehr J."/>
            <person name="Walesch S."/>
            <person name="Walt C."/>
            <person name="Boldt J."/>
            <person name="Bunk B."/>
            <person name="Haeckl F.J.F.P.J."/>
            <person name="Gunesch A.P."/>
            <person name="Birkelbach J."/>
            <person name="Nuebel U."/>
            <person name="Pietschmann T."/>
            <person name="Bach T."/>
            <person name="Mueller R."/>
        </authorList>
    </citation>
    <scope>NUCLEOTIDE SEQUENCE [LARGE SCALE GENOMIC DNA]</scope>
    <source>
        <strain evidence="8 9">MSr11954</strain>
    </source>
</reference>
<dbReference type="PANTHER" id="PTHR43133:SF8">
    <property type="entry name" value="RNA POLYMERASE SIGMA FACTOR HI_1459-RELATED"/>
    <property type="match status" value="1"/>
</dbReference>
<dbReference type="PANTHER" id="PTHR43133">
    <property type="entry name" value="RNA POLYMERASE ECF-TYPE SIGMA FACTO"/>
    <property type="match status" value="1"/>
</dbReference>
<protein>
    <submittedName>
        <fullName evidence="8">Sigma-70 family RNA polymerase sigma factor</fullName>
    </submittedName>
</protein>
<name>A0ABZ2LYJ9_9BACT</name>
<dbReference type="Pfam" id="PF04542">
    <property type="entry name" value="Sigma70_r2"/>
    <property type="match status" value="1"/>
</dbReference>
<gene>
    <name evidence="8" type="ORF">LZC94_40720</name>
</gene>
<dbReference type="InterPro" id="IPR039425">
    <property type="entry name" value="RNA_pol_sigma-70-like"/>
</dbReference>
<evidence type="ECO:0000256" key="4">
    <source>
        <dbReference type="ARBA" id="ARBA00023125"/>
    </source>
</evidence>
<keyword evidence="3" id="KW-0731">Sigma factor</keyword>
<keyword evidence="4" id="KW-0238">DNA-binding</keyword>
<dbReference type="EMBL" id="CP089984">
    <property type="protein sequence ID" value="WXB14142.1"/>
    <property type="molecule type" value="Genomic_DNA"/>
</dbReference>
<dbReference type="InterPro" id="IPR007627">
    <property type="entry name" value="RNA_pol_sigma70_r2"/>
</dbReference>
<dbReference type="RefSeq" id="WP_394823759.1">
    <property type="nucleotide sequence ID" value="NZ_CP089984.1"/>
</dbReference>